<sequence length="121" mass="14184">MREKIKIQDIEMLTESIMGAMAYYIKAILTNNGNSNAEALCDKFMEKYKRLVQEHENEDIYELLRYYRAITEFKPALSTILKPGKEFDMCCDIAITNFNTPLDRVRKQLKEGKLPPKKEDQ</sequence>
<accession>X1BGY7</accession>
<gene>
    <name evidence="1" type="ORF">S01H4_15737</name>
</gene>
<organism evidence="1">
    <name type="scientific">marine sediment metagenome</name>
    <dbReference type="NCBI Taxonomy" id="412755"/>
    <lineage>
        <taxon>unclassified sequences</taxon>
        <taxon>metagenomes</taxon>
        <taxon>ecological metagenomes</taxon>
    </lineage>
</organism>
<protein>
    <submittedName>
        <fullName evidence="1">Uncharacterized protein</fullName>
    </submittedName>
</protein>
<dbReference type="EMBL" id="BART01006895">
    <property type="protein sequence ID" value="GAG71316.1"/>
    <property type="molecule type" value="Genomic_DNA"/>
</dbReference>
<proteinExistence type="predicted"/>
<dbReference type="AlphaFoldDB" id="X1BGY7"/>
<evidence type="ECO:0000313" key="1">
    <source>
        <dbReference type="EMBL" id="GAG71316.1"/>
    </source>
</evidence>
<comment type="caution">
    <text evidence="1">The sequence shown here is derived from an EMBL/GenBank/DDBJ whole genome shotgun (WGS) entry which is preliminary data.</text>
</comment>
<reference evidence="1" key="1">
    <citation type="journal article" date="2014" name="Front. Microbiol.">
        <title>High frequency of phylogenetically diverse reductive dehalogenase-homologous genes in deep subseafloor sedimentary metagenomes.</title>
        <authorList>
            <person name="Kawai M."/>
            <person name="Futagami T."/>
            <person name="Toyoda A."/>
            <person name="Takaki Y."/>
            <person name="Nishi S."/>
            <person name="Hori S."/>
            <person name="Arai W."/>
            <person name="Tsubouchi T."/>
            <person name="Morono Y."/>
            <person name="Uchiyama I."/>
            <person name="Ito T."/>
            <person name="Fujiyama A."/>
            <person name="Inagaki F."/>
            <person name="Takami H."/>
        </authorList>
    </citation>
    <scope>NUCLEOTIDE SEQUENCE</scope>
    <source>
        <strain evidence="1">Expedition CK06-06</strain>
    </source>
</reference>
<name>X1BGY7_9ZZZZ</name>